<feature type="chain" id="PRO_5018670657" description="Ig-like domain-containing protein" evidence="6">
    <location>
        <begin position="17"/>
        <end position="277"/>
    </location>
</feature>
<dbReference type="GO" id="GO:0005911">
    <property type="term" value="C:cell-cell junction"/>
    <property type="evidence" value="ECO:0007669"/>
    <property type="project" value="TreeGrafter"/>
</dbReference>
<keyword evidence="3 5" id="KW-0472">Membrane</keyword>
<feature type="transmembrane region" description="Helical" evidence="5">
    <location>
        <begin position="217"/>
        <end position="239"/>
    </location>
</feature>
<dbReference type="AlphaFoldDB" id="A0A3Q2YNE9"/>
<evidence type="ECO:0000259" key="7">
    <source>
        <dbReference type="PROSITE" id="PS50835"/>
    </source>
</evidence>
<dbReference type="PANTHER" id="PTHR12080:SF59">
    <property type="entry name" value="HEPATIC AND GLIAL CELL ADHESION MOLECULE"/>
    <property type="match status" value="1"/>
</dbReference>
<organism evidence="8 9">
    <name type="scientific">Hippocampus comes</name>
    <name type="common">Tiger tail seahorse</name>
    <dbReference type="NCBI Taxonomy" id="109280"/>
    <lineage>
        <taxon>Eukaryota</taxon>
        <taxon>Metazoa</taxon>
        <taxon>Chordata</taxon>
        <taxon>Craniata</taxon>
        <taxon>Vertebrata</taxon>
        <taxon>Euteleostomi</taxon>
        <taxon>Actinopterygii</taxon>
        <taxon>Neopterygii</taxon>
        <taxon>Teleostei</taxon>
        <taxon>Neoteleostei</taxon>
        <taxon>Acanthomorphata</taxon>
        <taxon>Syngnathiaria</taxon>
        <taxon>Syngnathiformes</taxon>
        <taxon>Syngnathoidei</taxon>
        <taxon>Syngnathidae</taxon>
        <taxon>Hippocampus</taxon>
    </lineage>
</organism>
<keyword evidence="9" id="KW-1185">Reference proteome</keyword>
<keyword evidence="5" id="KW-0812">Transmembrane</keyword>
<dbReference type="Proteomes" id="UP000264820">
    <property type="component" value="Unplaced"/>
</dbReference>
<sequence>MYAVLLIAVVLRGSFAMPPADKDACDLYGAVGQTMELPFVYNRLANTDVLRWTHNGTIIFNREQTRVSVGKPEDVSKTGSLLLKNLKLSSGGWYQVTVRHPNRTLVTMWTGRLCAMDKVSQPRLGYICDLRTGFVNLSCDVANPHESFFSWTVDDVNLLGATKQTLNVSLDREKSFACRVRNRFSAERSDAVRPACKTPAATAATPSTLFCFTPKTIIAALAGVAALFLALLVVVAASCRRCGRKKTRKRVLGKGDLGMVSVRQQRSDIVPRGEPHC</sequence>
<dbReference type="Ensembl" id="ENSHCOT00000006897.1">
    <property type="protein sequence ID" value="ENSHCOP00000020154.1"/>
    <property type="gene ID" value="ENSHCOG00000005993.1"/>
</dbReference>
<dbReference type="PANTHER" id="PTHR12080">
    <property type="entry name" value="SIGNALING LYMPHOCYTIC ACTIVATION MOLECULE"/>
    <property type="match status" value="1"/>
</dbReference>
<dbReference type="Gene3D" id="2.60.40.10">
    <property type="entry name" value="Immunoglobulins"/>
    <property type="match status" value="2"/>
</dbReference>
<feature type="signal peptide" evidence="6">
    <location>
        <begin position="1"/>
        <end position="16"/>
    </location>
</feature>
<keyword evidence="4" id="KW-0325">Glycoprotein</keyword>
<evidence type="ECO:0000313" key="9">
    <source>
        <dbReference type="Proteomes" id="UP000264820"/>
    </source>
</evidence>
<evidence type="ECO:0000256" key="5">
    <source>
        <dbReference type="SAM" id="Phobius"/>
    </source>
</evidence>
<evidence type="ECO:0000256" key="4">
    <source>
        <dbReference type="ARBA" id="ARBA00023180"/>
    </source>
</evidence>
<evidence type="ECO:0000256" key="3">
    <source>
        <dbReference type="ARBA" id="ARBA00023136"/>
    </source>
</evidence>
<name>A0A3Q2YNE9_HIPCM</name>
<feature type="domain" description="Ig-like" evidence="7">
    <location>
        <begin position="122"/>
        <end position="189"/>
    </location>
</feature>
<dbReference type="GO" id="GO:0016020">
    <property type="term" value="C:membrane"/>
    <property type="evidence" value="ECO:0007669"/>
    <property type="project" value="UniProtKB-SubCell"/>
</dbReference>
<dbReference type="InterPro" id="IPR015631">
    <property type="entry name" value="CD2/SLAM_rcpt"/>
</dbReference>
<reference evidence="8" key="1">
    <citation type="submission" date="2025-08" db="UniProtKB">
        <authorList>
            <consortium name="Ensembl"/>
        </authorList>
    </citation>
    <scope>IDENTIFICATION</scope>
</reference>
<protein>
    <recommendedName>
        <fullName evidence="7">Ig-like domain-containing protein</fullName>
    </recommendedName>
</protein>
<keyword evidence="2 6" id="KW-0732">Signal</keyword>
<evidence type="ECO:0000313" key="8">
    <source>
        <dbReference type="Ensembl" id="ENSHCOP00000020154.1"/>
    </source>
</evidence>
<evidence type="ECO:0000256" key="1">
    <source>
        <dbReference type="ARBA" id="ARBA00004370"/>
    </source>
</evidence>
<dbReference type="GeneTree" id="ENSGT00940000170627"/>
<reference evidence="8" key="2">
    <citation type="submission" date="2025-09" db="UniProtKB">
        <authorList>
            <consortium name="Ensembl"/>
        </authorList>
    </citation>
    <scope>IDENTIFICATION</scope>
</reference>
<comment type="subcellular location">
    <subcellularLocation>
        <location evidence="1">Membrane</location>
    </subcellularLocation>
</comment>
<evidence type="ECO:0000256" key="6">
    <source>
        <dbReference type="SAM" id="SignalP"/>
    </source>
</evidence>
<dbReference type="PROSITE" id="PS50835">
    <property type="entry name" value="IG_LIKE"/>
    <property type="match status" value="1"/>
</dbReference>
<dbReference type="OMA" id="GPRNHRS"/>
<dbReference type="InterPro" id="IPR036179">
    <property type="entry name" value="Ig-like_dom_sf"/>
</dbReference>
<evidence type="ECO:0000256" key="2">
    <source>
        <dbReference type="ARBA" id="ARBA00022729"/>
    </source>
</evidence>
<dbReference type="STRING" id="109280.ENSHCOP00000020154"/>
<keyword evidence="5" id="KW-1133">Transmembrane helix</keyword>
<dbReference type="InterPro" id="IPR007110">
    <property type="entry name" value="Ig-like_dom"/>
</dbReference>
<accession>A0A3Q2YNE9</accession>
<proteinExistence type="predicted"/>
<dbReference type="SUPFAM" id="SSF48726">
    <property type="entry name" value="Immunoglobulin"/>
    <property type="match status" value="1"/>
</dbReference>
<dbReference type="InterPro" id="IPR013783">
    <property type="entry name" value="Ig-like_fold"/>
</dbReference>